<dbReference type="EMBL" id="AOMD01000015">
    <property type="protein sequence ID" value="EMA46151.1"/>
    <property type="molecule type" value="Genomic_DNA"/>
</dbReference>
<reference evidence="1 2" key="1">
    <citation type="journal article" date="2014" name="PLoS Genet.">
        <title>Phylogenetically driven sequencing of extremely halophilic archaea reveals strategies for static and dynamic osmo-response.</title>
        <authorList>
            <person name="Becker E.A."/>
            <person name="Seitzer P.M."/>
            <person name="Tritt A."/>
            <person name="Larsen D."/>
            <person name="Krusor M."/>
            <person name="Yao A.I."/>
            <person name="Wu D."/>
            <person name="Madern D."/>
            <person name="Eisen J.A."/>
            <person name="Darling A.E."/>
            <person name="Facciotti M.T."/>
        </authorList>
    </citation>
    <scope>NUCLEOTIDE SEQUENCE [LARGE SCALE GENOMIC DNA]</scope>
    <source>
        <strain evidence="1 2">DSM 5350</strain>
    </source>
</reference>
<organism evidence="1 2">
    <name type="scientific">Halococcus saccharolyticus DSM 5350</name>
    <dbReference type="NCBI Taxonomy" id="1227455"/>
    <lineage>
        <taxon>Archaea</taxon>
        <taxon>Methanobacteriati</taxon>
        <taxon>Methanobacteriota</taxon>
        <taxon>Stenosarchaea group</taxon>
        <taxon>Halobacteria</taxon>
        <taxon>Halobacteriales</taxon>
        <taxon>Halococcaceae</taxon>
        <taxon>Halococcus</taxon>
    </lineage>
</organism>
<sequence>MKQRHAGDRIDLGVEIDRRCCGQRQRFEPRPVLNVERVVEFDAPVGTDRGRELRERPGWFGLELDREDGRPLLPVASTIRT</sequence>
<gene>
    <name evidence="1" type="ORF">C449_05582</name>
</gene>
<name>M0MKH0_9EURY</name>
<protein>
    <submittedName>
        <fullName evidence="1">Uncharacterized protein</fullName>
    </submittedName>
</protein>
<dbReference type="STRING" id="1227455.C449_05582"/>
<evidence type="ECO:0000313" key="1">
    <source>
        <dbReference type="EMBL" id="EMA46151.1"/>
    </source>
</evidence>
<accession>M0MKH0</accession>
<keyword evidence="2" id="KW-1185">Reference proteome</keyword>
<dbReference type="AlphaFoldDB" id="M0MKH0"/>
<evidence type="ECO:0000313" key="2">
    <source>
        <dbReference type="Proteomes" id="UP000011669"/>
    </source>
</evidence>
<comment type="caution">
    <text evidence="1">The sequence shown here is derived from an EMBL/GenBank/DDBJ whole genome shotgun (WGS) entry which is preliminary data.</text>
</comment>
<dbReference type="PATRIC" id="fig|1227455.4.peg.1138"/>
<dbReference type="Proteomes" id="UP000011669">
    <property type="component" value="Unassembled WGS sequence"/>
</dbReference>
<proteinExistence type="predicted"/>
<dbReference type="InParanoid" id="M0MKH0"/>